<feature type="region of interest" description="Disordered" evidence="10">
    <location>
        <begin position="1"/>
        <end position="102"/>
    </location>
</feature>
<evidence type="ECO:0000259" key="11">
    <source>
        <dbReference type="PROSITE" id="PS50011"/>
    </source>
</evidence>
<feature type="region of interest" description="Disordered" evidence="10">
    <location>
        <begin position="746"/>
        <end position="767"/>
    </location>
</feature>
<dbReference type="PROSITE" id="PS00107">
    <property type="entry name" value="PROTEIN_KINASE_ATP"/>
    <property type="match status" value="1"/>
</dbReference>
<dbReference type="Pfam" id="PF00069">
    <property type="entry name" value="Pkinase"/>
    <property type="match status" value="1"/>
</dbReference>
<feature type="compositionally biased region" description="Pro residues" evidence="10">
    <location>
        <begin position="19"/>
        <end position="28"/>
    </location>
</feature>
<feature type="region of interest" description="Disordered" evidence="10">
    <location>
        <begin position="922"/>
        <end position="984"/>
    </location>
</feature>
<organism evidence="12 13">
    <name type="scientific">Erysiphe pulchra</name>
    <dbReference type="NCBI Taxonomy" id="225359"/>
    <lineage>
        <taxon>Eukaryota</taxon>
        <taxon>Fungi</taxon>
        <taxon>Dikarya</taxon>
        <taxon>Ascomycota</taxon>
        <taxon>Pezizomycotina</taxon>
        <taxon>Leotiomycetes</taxon>
        <taxon>Erysiphales</taxon>
        <taxon>Erysiphaceae</taxon>
        <taxon>Erysiphe</taxon>
    </lineage>
</organism>
<feature type="compositionally biased region" description="Polar residues" evidence="10">
    <location>
        <begin position="749"/>
        <end position="767"/>
    </location>
</feature>
<feature type="region of interest" description="Disordered" evidence="10">
    <location>
        <begin position="511"/>
        <end position="548"/>
    </location>
</feature>
<dbReference type="SMART" id="SM00220">
    <property type="entry name" value="S_TKc"/>
    <property type="match status" value="1"/>
</dbReference>
<dbReference type="InterPro" id="IPR008271">
    <property type="entry name" value="Ser/Thr_kinase_AS"/>
</dbReference>
<evidence type="ECO:0000256" key="7">
    <source>
        <dbReference type="ARBA" id="ARBA00047919"/>
    </source>
</evidence>
<feature type="region of interest" description="Disordered" evidence="10">
    <location>
        <begin position="1084"/>
        <end position="1115"/>
    </location>
</feature>
<feature type="compositionally biased region" description="Basic and acidic residues" evidence="10">
    <location>
        <begin position="854"/>
        <end position="870"/>
    </location>
</feature>
<dbReference type="InterPro" id="IPR000719">
    <property type="entry name" value="Prot_kinase_dom"/>
</dbReference>
<evidence type="ECO:0000256" key="3">
    <source>
        <dbReference type="ARBA" id="ARBA00022679"/>
    </source>
</evidence>
<dbReference type="InterPro" id="IPR050538">
    <property type="entry name" value="MAP_kinase_kinase_kinase"/>
</dbReference>
<accession>A0A2S4PSH7</accession>
<protein>
    <recommendedName>
        <fullName evidence="2">mitogen-activated protein kinase</fullName>
        <ecNumber evidence="2">2.7.11.24</ecNumber>
    </recommendedName>
</protein>
<dbReference type="Proteomes" id="UP000237438">
    <property type="component" value="Unassembled WGS sequence"/>
</dbReference>
<evidence type="ECO:0000256" key="10">
    <source>
        <dbReference type="SAM" id="MobiDB-lite"/>
    </source>
</evidence>
<feature type="compositionally biased region" description="Polar residues" evidence="10">
    <location>
        <begin position="425"/>
        <end position="434"/>
    </location>
</feature>
<proteinExistence type="inferred from homology"/>
<feature type="domain" description="Protein kinase" evidence="11">
    <location>
        <begin position="1360"/>
        <end position="1621"/>
    </location>
</feature>
<feature type="compositionally biased region" description="Low complexity" evidence="10">
    <location>
        <begin position="960"/>
        <end position="974"/>
    </location>
</feature>
<feature type="compositionally biased region" description="Polar residues" evidence="10">
    <location>
        <begin position="336"/>
        <end position="362"/>
    </location>
</feature>
<keyword evidence="3" id="KW-0808">Transferase</keyword>
<dbReference type="EMBL" id="PEDP01000768">
    <property type="protein sequence ID" value="POS84998.1"/>
    <property type="molecule type" value="Genomic_DNA"/>
</dbReference>
<feature type="compositionally biased region" description="Polar residues" evidence="10">
    <location>
        <begin position="459"/>
        <end position="470"/>
    </location>
</feature>
<reference evidence="12 13" key="1">
    <citation type="submission" date="2017-10" db="EMBL/GenBank/DDBJ databases">
        <title>Development of genomic resources for the powdery mildew, Erysiphe pulchra.</title>
        <authorList>
            <person name="Wadl P.A."/>
            <person name="Mack B.M."/>
            <person name="Moore G."/>
            <person name="Beltz S.B."/>
        </authorList>
    </citation>
    <scope>NUCLEOTIDE SEQUENCE [LARGE SCALE GENOMIC DNA]</scope>
    <source>
        <strain evidence="12">Cflorida</strain>
    </source>
</reference>
<evidence type="ECO:0000256" key="9">
    <source>
        <dbReference type="PROSITE-ProRule" id="PRU10141"/>
    </source>
</evidence>
<comment type="caution">
    <text evidence="12">The sequence shown here is derived from an EMBL/GenBank/DDBJ whole genome shotgun (WGS) entry which is preliminary data.</text>
</comment>
<evidence type="ECO:0000313" key="12">
    <source>
        <dbReference type="EMBL" id="POS84998.1"/>
    </source>
</evidence>
<evidence type="ECO:0000313" key="13">
    <source>
        <dbReference type="Proteomes" id="UP000237438"/>
    </source>
</evidence>
<evidence type="ECO:0000256" key="6">
    <source>
        <dbReference type="ARBA" id="ARBA00022840"/>
    </source>
</evidence>
<feature type="compositionally biased region" description="Polar residues" evidence="10">
    <location>
        <begin position="389"/>
        <end position="409"/>
    </location>
</feature>
<comment type="catalytic activity">
    <reaction evidence="7">
        <text>L-threonyl-[protein] + ATP = O-phospho-L-threonyl-[protein] + ADP + H(+)</text>
        <dbReference type="Rhea" id="RHEA:46608"/>
        <dbReference type="Rhea" id="RHEA-COMP:11060"/>
        <dbReference type="Rhea" id="RHEA-COMP:11605"/>
        <dbReference type="ChEBI" id="CHEBI:15378"/>
        <dbReference type="ChEBI" id="CHEBI:30013"/>
        <dbReference type="ChEBI" id="CHEBI:30616"/>
        <dbReference type="ChEBI" id="CHEBI:61977"/>
        <dbReference type="ChEBI" id="CHEBI:456216"/>
        <dbReference type="EC" id="2.7.11.24"/>
    </reaction>
    <physiologicalReaction direction="left-to-right" evidence="7">
        <dbReference type="Rhea" id="RHEA:46609"/>
    </physiologicalReaction>
</comment>
<keyword evidence="4 9" id="KW-0547">Nucleotide-binding</keyword>
<evidence type="ECO:0000256" key="1">
    <source>
        <dbReference type="ARBA" id="ARBA00006529"/>
    </source>
</evidence>
<evidence type="ECO:0000256" key="2">
    <source>
        <dbReference type="ARBA" id="ARBA00012411"/>
    </source>
</evidence>
<dbReference type="GO" id="GO:0005524">
    <property type="term" value="F:ATP binding"/>
    <property type="evidence" value="ECO:0007669"/>
    <property type="project" value="UniProtKB-UniRule"/>
</dbReference>
<feature type="region of interest" description="Disordered" evidence="10">
    <location>
        <begin position="174"/>
        <end position="195"/>
    </location>
</feature>
<comment type="catalytic activity">
    <reaction evidence="8">
        <text>L-seryl-[protein] + ATP = O-phospho-L-seryl-[protein] + ADP + H(+)</text>
        <dbReference type="Rhea" id="RHEA:17989"/>
        <dbReference type="Rhea" id="RHEA-COMP:9863"/>
        <dbReference type="Rhea" id="RHEA-COMP:11604"/>
        <dbReference type="ChEBI" id="CHEBI:15378"/>
        <dbReference type="ChEBI" id="CHEBI:29999"/>
        <dbReference type="ChEBI" id="CHEBI:30616"/>
        <dbReference type="ChEBI" id="CHEBI:83421"/>
        <dbReference type="ChEBI" id="CHEBI:456216"/>
        <dbReference type="EC" id="2.7.11.24"/>
    </reaction>
    <physiologicalReaction direction="left-to-right" evidence="8">
        <dbReference type="Rhea" id="RHEA:17990"/>
    </physiologicalReaction>
</comment>
<feature type="compositionally biased region" description="Polar residues" evidence="10">
    <location>
        <begin position="886"/>
        <end position="898"/>
    </location>
</feature>
<dbReference type="Gene3D" id="1.10.510.10">
    <property type="entry name" value="Transferase(Phosphotransferase) domain 1"/>
    <property type="match status" value="1"/>
</dbReference>
<feature type="region of interest" description="Disordered" evidence="10">
    <location>
        <begin position="561"/>
        <end position="632"/>
    </location>
</feature>
<feature type="binding site" evidence="9">
    <location>
        <position position="1389"/>
    </location>
    <ligand>
        <name>ATP</name>
        <dbReference type="ChEBI" id="CHEBI:30616"/>
    </ligand>
</feature>
<feature type="compositionally biased region" description="Polar residues" evidence="10">
    <location>
        <begin position="511"/>
        <end position="528"/>
    </location>
</feature>
<evidence type="ECO:0000256" key="8">
    <source>
        <dbReference type="ARBA" id="ARBA00048130"/>
    </source>
</evidence>
<dbReference type="GO" id="GO:0004709">
    <property type="term" value="F:MAP kinase kinase kinase activity"/>
    <property type="evidence" value="ECO:0007669"/>
    <property type="project" value="UniProtKB-ARBA"/>
</dbReference>
<name>A0A2S4PSH7_9PEZI</name>
<feature type="compositionally biased region" description="Polar residues" evidence="10">
    <location>
        <begin position="1"/>
        <end position="12"/>
    </location>
</feature>
<dbReference type="PROSITE" id="PS50011">
    <property type="entry name" value="PROTEIN_KINASE_DOM"/>
    <property type="match status" value="1"/>
</dbReference>
<feature type="compositionally biased region" description="Polar residues" evidence="10">
    <location>
        <begin position="1098"/>
        <end position="1107"/>
    </location>
</feature>
<dbReference type="PROSITE" id="PS00108">
    <property type="entry name" value="PROTEIN_KINASE_ST"/>
    <property type="match status" value="1"/>
</dbReference>
<dbReference type="FunFam" id="3.30.200.20:FF:000387">
    <property type="entry name" value="Serine/threonine-protein kinase STE11"/>
    <property type="match status" value="1"/>
</dbReference>
<dbReference type="GO" id="GO:0000196">
    <property type="term" value="P:cell integrity MAPK cascade"/>
    <property type="evidence" value="ECO:0007669"/>
    <property type="project" value="UniProtKB-ARBA"/>
</dbReference>
<dbReference type="SUPFAM" id="SSF56112">
    <property type="entry name" value="Protein kinase-like (PK-like)"/>
    <property type="match status" value="1"/>
</dbReference>
<keyword evidence="13" id="KW-1185">Reference proteome</keyword>
<dbReference type="PANTHER" id="PTHR48016:SF48">
    <property type="entry name" value="SERINE_THREONINE-PROTEIN KINASE BCK1_SLK1_SSP31"/>
    <property type="match status" value="1"/>
</dbReference>
<feature type="compositionally biased region" description="Polar residues" evidence="10">
    <location>
        <begin position="925"/>
        <end position="936"/>
    </location>
</feature>
<dbReference type="OrthoDB" id="266718at2759"/>
<dbReference type="PANTHER" id="PTHR48016">
    <property type="entry name" value="MAP KINASE KINASE KINASE SSK2-RELATED-RELATED"/>
    <property type="match status" value="1"/>
</dbReference>
<dbReference type="STRING" id="225359.A0A2S4PSH7"/>
<feature type="region of interest" description="Disordered" evidence="10">
    <location>
        <begin position="389"/>
        <end position="471"/>
    </location>
</feature>
<feature type="region of interest" description="Disordered" evidence="10">
    <location>
        <begin position="849"/>
        <end position="910"/>
    </location>
</feature>
<keyword evidence="5" id="KW-0418">Kinase</keyword>
<sequence>MYQPAQHQASSTEDSRPYLIPPPPPPPIQLLNQQPSLMNFPPPPPRAPIKQNQPVGVVIPPPPGSAPNTSSRRQESWGRSFDARDNFSPQNQTKSKKPQVYKMGSNYPTPLTIPPPPASEQMSATYIPGGDSFGPGVGIPAFMSADNLQTPNTTPRNRFNSSSFSSMDDNGSFYKNRDPLNQIPVRYSNSQPPSDYRTATNPINYQLINKGQQTPISPIDAGSQWPMERVLSWLVTNQFSKDWQETFKTLKICGSVFLELGTGQGGRGNFGMMHQKVYPRLAKECTNSGTGWDQAREREEGRRMRYLIKNIVTGRPQRLSKSSYLRGEFVSSIHQGASMDGTQESSPSLGRKFQNSTPITANTDDESPMLARSGISTIERSFSIKATNKSTISNSKGMELESTNSPQTRNKYRNVLKSVDDSSRLHSPTSSETGDGSMHGPTLRIDTSPKVSSPGGHPFSQTNGNLSVSPYKSRYGHRGSISNLSISSSTAIYGSGVPAGAAQILRNVSGNTRDSSETQNQENPQQLTDGIHLSPLDSGEISAGSEQLSYTKESKKFLNHFRKRRKDDGTAQSTEDLNLESPTSPYLNTKPGYLFSNGKISNASESSLDRPSPTLSTSETDRLSHTMGKRGRRNTTERNFILATLDGWNYRMCDITHVNSAHEFLETLKENFSLHRKAYIGVFLTELGQVVHEKELDYQKIHQYKKQRKLGNLKFFLRVDNSKRAKAHSSSTNNLDEESYFLINDTRQRSSSSPPATGPNSQNTEQLALNKSSWEISSEKIRDRLMMFRSPHEEDGVSLLPEADKKAIADLALSDYRTESDKRQKEFIIRKKDQRQYKVPVTNDGALGIVGRNVDFDQPRTSPFEDKKQENLLPHRKPPPPPAESATLTKANSLSKSSGRQRLKSRNSYQSRISDSLYLSDEETNYSSQEKSQGNIKRNLRNLKRIETRKTTSSYIDFATSGSGKSSPQSTSGTPDSTTWSKDDTPFIVTDYRDDANSDNDISLPLQMNVDVATFDSEKTPLAGDMSSISAFPNSPTNHTVDRKSYGPDFEFTESNIDFKESTQEFDQDYSDDDSNDGLFAVPISSQKSSRKSSLRSINPTKVNMENSRGGVVGNRPQLTVETRSKKGLSVAFKSPQSTNSVGASINPVQNQEFENHNSLQDVKATESQEEIDAKLQRRKSFAREDVWANRPPAESLIDHLDAFFPNLDLDQPVLEESPGTVDSETVIQEPEIIDSPDNSQDLNEASLTKFSQSIGSDEQTLKALERPESIHSVAQRNIRRSTGLGRMKSIREVARGAHEASKRFTAFTQPGDEPSKIMRRKSTKMFGANIVQIKPERGSMMLPKIPQDTILKRQATFRWFKGQLIGKGTYGRVYLGMNATTGEFLAVKQVEVSAKAAGYDKDKMREMVAALDQEIDTMQHLDHANIVQYLGCERKETSISIFLEYISGGSVGSCLRKHGKFEEIVVSSLTRQTLSGLAYLHREGILHRDLKADNILLDLDGTCKISDFGISKKSDNIYGNDASNSMQGSVFWMAPEVVRSRGQGYSAKVDIWSLGCVVLEMFAGRRHGAKRKFLNEAPPIPDDVANAISPVAVAFMADCFTINPSERPIADTLLSQHPFCKVNQKYNFLDTDLYAKIRGAY</sequence>
<comment type="similarity">
    <text evidence="1">Belongs to the protein kinase superfamily. STE Ser/Thr protein kinase family. MAP kinase kinase kinase subfamily.</text>
</comment>
<feature type="compositionally biased region" description="Polar residues" evidence="10">
    <location>
        <begin position="570"/>
        <end position="587"/>
    </location>
</feature>
<dbReference type="GO" id="GO:0004707">
    <property type="term" value="F:MAP kinase activity"/>
    <property type="evidence" value="ECO:0007669"/>
    <property type="project" value="UniProtKB-EC"/>
</dbReference>
<dbReference type="FunFam" id="1.10.510.10:FF:000182">
    <property type="entry name" value="MAP kinase kinase kinase mkh1"/>
    <property type="match status" value="1"/>
</dbReference>
<feature type="region of interest" description="Disordered" evidence="10">
    <location>
        <begin position="336"/>
        <end position="369"/>
    </location>
</feature>
<keyword evidence="6 9" id="KW-0067">ATP-binding</keyword>
<dbReference type="InterPro" id="IPR011009">
    <property type="entry name" value="Kinase-like_dom_sf"/>
</dbReference>
<feature type="compositionally biased region" description="Basic and acidic residues" evidence="10">
    <location>
        <begin position="72"/>
        <end position="85"/>
    </location>
</feature>
<evidence type="ECO:0000256" key="4">
    <source>
        <dbReference type="ARBA" id="ARBA00022741"/>
    </source>
</evidence>
<dbReference type="EC" id="2.7.11.24" evidence="2"/>
<dbReference type="InterPro" id="IPR017441">
    <property type="entry name" value="Protein_kinase_ATP_BS"/>
</dbReference>
<gene>
    <name evidence="12" type="ORF">EPUL_002772</name>
</gene>
<evidence type="ECO:0000256" key="5">
    <source>
        <dbReference type="ARBA" id="ARBA00022777"/>
    </source>
</evidence>